<dbReference type="Pfam" id="PF13309">
    <property type="entry name" value="HTH_22"/>
    <property type="match status" value="1"/>
</dbReference>
<dbReference type="InterPro" id="IPR039445">
    <property type="entry name" value="DauR-like_HTH"/>
</dbReference>
<proteinExistence type="predicted"/>
<gene>
    <name evidence="3" type="ORF">DMO17_18800</name>
</gene>
<dbReference type="Pfam" id="PF08348">
    <property type="entry name" value="PAS_6"/>
    <property type="match status" value="1"/>
</dbReference>
<dbReference type="AlphaFoldDB" id="A0A2V4LGR6"/>
<protein>
    <recommendedName>
        <fullName evidence="5">Transcriptional regulator YheO</fullName>
    </recommendedName>
</protein>
<dbReference type="PANTHER" id="PTHR35568">
    <property type="entry name" value="TRANSCRIPTIONAL REGULATOR DAUR"/>
    <property type="match status" value="1"/>
</dbReference>
<sequence>MSREYELSPLALVNYQTMADCIAALLFPHAEAVIHDLGTQKIAYIANNISKRRVGDDSALSDLPQELGPGMKLGPYEKLNWDGQRVRSISAVLMGMHGRPEALMCINVSFHALEQAKAALDFFFQSGRILPQPEALFRDDWQERINTFVHGWLQSHQLSLNTLSRENKKALVEALYAEGGFNGRSTIDYVANVLGMGRATVYKYLKPMR</sequence>
<dbReference type="InterPro" id="IPR013559">
    <property type="entry name" value="YheO"/>
</dbReference>
<dbReference type="RefSeq" id="WP_110684011.1">
    <property type="nucleotide sequence ID" value="NZ_QJRX01000011.1"/>
</dbReference>
<dbReference type="InterPro" id="IPR039446">
    <property type="entry name" value="DauR-like"/>
</dbReference>
<name>A0A2V4LGR6_AQUAC</name>
<dbReference type="Proteomes" id="UP000248146">
    <property type="component" value="Unassembled WGS sequence"/>
</dbReference>
<evidence type="ECO:0000259" key="2">
    <source>
        <dbReference type="Pfam" id="PF13309"/>
    </source>
</evidence>
<dbReference type="EMBL" id="QJRX01000011">
    <property type="protein sequence ID" value="PYC20247.1"/>
    <property type="molecule type" value="Genomic_DNA"/>
</dbReference>
<feature type="domain" description="YheO-like" evidence="1">
    <location>
        <begin position="13"/>
        <end position="118"/>
    </location>
</feature>
<evidence type="ECO:0008006" key="5">
    <source>
        <dbReference type="Google" id="ProtNLM"/>
    </source>
</evidence>
<evidence type="ECO:0000259" key="1">
    <source>
        <dbReference type="Pfam" id="PF08348"/>
    </source>
</evidence>
<accession>A0A2V4LGR6</accession>
<organism evidence="3 4">
    <name type="scientific">Aquipseudomonas alcaligenes</name>
    <name type="common">Pseudomonas alcaligenes</name>
    <dbReference type="NCBI Taxonomy" id="43263"/>
    <lineage>
        <taxon>Bacteria</taxon>
        <taxon>Pseudomonadati</taxon>
        <taxon>Pseudomonadota</taxon>
        <taxon>Gammaproteobacteria</taxon>
        <taxon>Pseudomonadales</taxon>
        <taxon>Pseudomonadaceae</taxon>
        <taxon>Aquipseudomonas</taxon>
    </lineage>
</organism>
<feature type="domain" description="Transcriptional regulator DauR-like HTH" evidence="2">
    <location>
        <begin position="145"/>
        <end position="206"/>
    </location>
</feature>
<comment type="caution">
    <text evidence="3">The sequence shown here is derived from an EMBL/GenBank/DDBJ whole genome shotgun (WGS) entry which is preliminary data.</text>
</comment>
<reference evidence="3 4" key="1">
    <citation type="submission" date="2018-06" db="EMBL/GenBank/DDBJ databases">
        <title>Pseudomonas diversity within urban Lake Michigan freshwaters.</title>
        <authorList>
            <person name="Batrich M."/>
            <person name="Hatzopoulos T."/>
            <person name="Putonti C."/>
        </authorList>
    </citation>
    <scope>NUCLEOTIDE SEQUENCE [LARGE SCALE GENOMIC DNA]</scope>
    <source>
        <strain evidence="3 4">MB-090714</strain>
    </source>
</reference>
<evidence type="ECO:0000313" key="3">
    <source>
        <dbReference type="EMBL" id="PYC20247.1"/>
    </source>
</evidence>
<dbReference type="PANTHER" id="PTHR35568:SF1">
    <property type="entry name" value="TRANSCRIPTIONAL REGULATOR DAUR"/>
    <property type="match status" value="1"/>
</dbReference>
<evidence type="ECO:0000313" key="4">
    <source>
        <dbReference type="Proteomes" id="UP000248146"/>
    </source>
</evidence>
<dbReference type="OrthoDB" id="9796595at2"/>